<dbReference type="InterPro" id="IPR013096">
    <property type="entry name" value="Cupin_2"/>
</dbReference>
<comment type="caution">
    <text evidence="2">The sequence shown here is derived from an EMBL/GenBank/DDBJ whole genome shotgun (WGS) entry which is preliminary data.</text>
</comment>
<evidence type="ECO:0000313" key="2">
    <source>
        <dbReference type="EMBL" id="RDI74407.1"/>
    </source>
</evidence>
<dbReference type="PANTHER" id="PTHR36440">
    <property type="entry name" value="PUTATIVE (AFU_ORTHOLOGUE AFUA_8G07350)-RELATED"/>
    <property type="match status" value="1"/>
</dbReference>
<reference evidence="2 3" key="1">
    <citation type="submission" date="2018-07" db="EMBL/GenBank/DDBJ databases">
        <title>High-quality-draft genome sequence of Gaiella occulta.</title>
        <authorList>
            <person name="Severino R."/>
            <person name="Froufe H.J.C."/>
            <person name="Rainey F.A."/>
            <person name="Barroso C."/>
            <person name="Albuquerque L."/>
            <person name="Lobo-Da-Cunha A."/>
            <person name="Da Costa M.S."/>
            <person name="Egas C."/>
        </authorList>
    </citation>
    <scope>NUCLEOTIDE SEQUENCE [LARGE SCALE GENOMIC DNA]</scope>
    <source>
        <strain evidence="2 3">F2-233</strain>
    </source>
</reference>
<gene>
    <name evidence="2" type="ORF">Gocc_1983</name>
</gene>
<reference evidence="3" key="2">
    <citation type="journal article" date="2019" name="MicrobiologyOpen">
        <title>High-quality draft genome sequence of Gaiella occulta isolated from a 150 meter deep mineral water borehole and comparison with the genome sequences of other deep-branching lineages of the phylum Actinobacteria.</title>
        <authorList>
            <person name="Severino R."/>
            <person name="Froufe H.J.C."/>
            <person name="Barroso C."/>
            <person name="Albuquerque L."/>
            <person name="Lobo-da-Cunha A."/>
            <person name="da Costa M.S."/>
            <person name="Egas C."/>
        </authorList>
    </citation>
    <scope>NUCLEOTIDE SEQUENCE [LARGE SCALE GENOMIC DNA]</scope>
    <source>
        <strain evidence="3">F2-233</strain>
    </source>
</reference>
<dbReference type="Proteomes" id="UP000254134">
    <property type="component" value="Unassembled WGS sequence"/>
</dbReference>
<evidence type="ECO:0000259" key="1">
    <source>
        <dbReference type="Pfam" id="PF07883"/>
    </source>
</evidence>
<feature type="domain" description="Cupin type-2" evidence="1">
    <location>
        <begin position="49"/>
        <end position="112"/>
    </location>
</feature>
<name>A0A7M2YY49_9ACTN</name>
<organism evidence="2 3">
    <name type="scientific">Gaiella occulta</name>
    <dbReference type="NCBI Taxonomy" id="1002870"/>
    <lineage>
        <taxon>Bacteria</taxon>
        <taxon>Bacillati</taxon>
        <taxon>Actinomycetota</taxon>
        <taxon>Thermoleophilia</taxon>
        <taxon>Gaiellales</taxon>
        <taxon>Gaiellaceae</taxon>
        <taxon>Gaiella</taxon>
    </lineage>
</organism>
<dbReference type="Pfam" id="PF07883">
    <property type="entry name" value="Cupin_2"/>
    <property type="match status" value="1"/>
</dbReference>
<dbReference type="Gene3D" id="2.60.120.10">
    <property type="entry name" value="Jelly Rolls"/>
    <property type="match status" value="1"/>
</dbReference>
<dbReference type="AlphaFoldDB" id="A0A7M2YY49"/>
<dbReference type="CDD" id="cd02215">
    <property type="entry name" value="cupin_QDO_N_C"/>
    <property type="match status" value="1"/>
</dbReference>
<keyword evidence="3" id="KW-1185">Reference proteome</keyword>
<sequence length="164" mass="17996">MQQTTEPQALKPLAVHSHEGEARWWFGGLAVLKATAADTGGQLTIVEVTEPVGEAPLHIHHRDDEAFWILEGDVTFEVGDATIEAHAGDYVFAPRGIPHRYTVGEPGCRMLFILVPGGFEDVLRKTSEPARSRTLPPPSEEEPTPEAIETLKAIVKEHGYELLV</sequence>
<dbReference type="InterPro" id="IPR014710">
    <property type="entry name" value="RmlC-like_jellyroll"/>
</dbReference>
<protein>
    <submittedName>
        <fullName evidence="2">Cupin domain-containing protein</fullName>
    </submittedName>
</protein>
<dbReference type="InterPro" id="IPR011051">
    <property type="entry name" value="RmlC_Cupin_sf"/>
</dbReference>
<dbReference type="SUPFAM" id="SSF51182">
    <property type="entry name" value="RmlC-like cupins"/>
    <property type="match status" value="1"/>
</dbReference>
<dbReference type="EMBL" id="QQZY01000004">
    <property type="protein sequence ID" value="RDI74407.1"/>
    <property type="molecule type" value="Genomic_DNA"/>
</dbReference>
<dbReference type="InterPro" id="IPR053146">
    <property type="entry name" value="QDO-like"/>
</dbReference>
<dbReference type="PANTHER" id="PTHR36440:SF1">
    <property type="entry name" value="PUTATIVE (AFU_ORTHOLOGUE AFUA_8G07350)-RELATED"/>
    <property type="match status" value="1"/>
</dbReference>
<accession>A0A7M2YY49</accession>
<evidence type="ECO:0000313" key="3">
    <source>
        <dbReference type="Proteomes" id="UP000254134"/>
    </source>
</evidence>
<proteinExistence type="predicted"/>